<gene>
    <name evidence="1" type="ORF">CCMSSC00406_0000992</name>
</gene>
<accession>A0ACB7IL56</accession>
<protein>
    <submittedName>
        <fullName evidence="1">Uncharacterized protein</fullName>
    </submittedName>
</protein>
<dbReference type="Proteomes" id="UP000824881">
    <property type="component" value="Unassembled WGS sequence"/>
</dbReference>
<evidence type="ECO:0000313" key="2">
    <source>
        <dbReference type="Proteomes" id="UP000824881"/>
    </source>
</evidence>
<evidence type="ECO:0000313" key="1">
    <source>
        <dbReference type="EMBL" id="KAG9218894.1"/>
    </source>
</evidence>
<organism evidence="1 2">
    <name type="scientific">Pleurotus cornucopiae</name>
    <name type="common">Cornucopia mushroom</name>
    <dbReference type="NCBI Taxonomy" id="5321"/>
    <lineage>
        <taxon>Eukaryota</taxon>
        <taxon>Fungi</taxon>
        <taxon>Dikarya</taxon>
        <taxon>Basidiomycota</taxon>
        <taxon>Agaricomycotina</taxon>
        <taxon>Agaricomycetes</taxon>
        <taxon>Agaricomycetidae</taxon>
        <taxon>Agaricales</taxon>
        <taxon>Pleurotineae</taxon>
        <taxon>Pleurotaceae</taxon>
        <taxon>Pleurotus</taxon>
    </lineage>
</organism>
<proteinExistence type="predicted"/>
<comment type="caution">
    <text evidence="1">The sequence shown here is derived from an EMBL/GenBank/DDBJ whole genome shotgun (WGS) entry which is preliminary data.</text>
</comment>
<name>A0ACB7IL56_PLECO</name>
<reference evidence="1 2" key="1">
    <citation type="journal article" date="2021" name="Appl. Environ. Microbiol.">
        <title>Genetic linkage and physical mapping for an oyster mushroom Pleurotus cornucopiae and QTL analysis for the trait cap color.</title>
        <authorList>
            <person name="Zhang Y."/>
            <person name="Gao W."/>
            <person name="Sonnenberg A."/>
            <person name="Chen Q."/>
            <person name="Zhang J."/>
            <person name="Huang C."/>
        </authorList>
    </citation>
    <scope>NUCLEOTIDE SEQUENCE [LARGE SCALE GENOMIC DNA]</scope>
    <source>
        <strain evidence="1">CCMSSC00406</strain>
    </source>
</reference>
<sequence length="156" mass="17530">MSHSSSFDERLNSYILPQPGPEYYATRRALWLSRPEQAQSQEQPHIPHPVGIQKLAKALSAPGAVQDDRLWKQSLNKIWKGFSSGASLVERLPMRVVVRIVHAAWLRDSTWPANAQAPEPDDELPPDADTTKQAMPPLVLKRDLDTSAKSQMTRLD</sequence>
<keyword evidence="2" id="KW-1185">Reference proteome</keyword>
<dbReference type="EMBL" id="WQMT02000009">
    <property type="protein sequence ID" value="KAG9218894.1"/>
    <property type="molecule type" value="Genomic_DNA"/>
</dbReference>